<keyword evidence="2" id="KW-1185">Reference proteome</keyword>
<protein>
    <submittedName>
        <fullName evidence="1">Uncharacterized protein</fullName>
    </submittedName>
</protein>
<name>A0A5C1K7Y4_9CAUD</name>
<sequence>MTISEIVSRNLLQSTGAWAVVHNRATMDFIAIGHDRKVIKGISLGYPVNVGDVDFSHVVDVPMTFEISYQNDPHLGHPTGNMEALLKAIEETTHKTLGLPSKFTVASNDGGV</sequence>
<dbReference type="GeneID" id="77937023"/>
<proteinExistence type="predicted"/>
<dbReference type="Proteomes" id="UP000322144">
    <property type="component" value="Segment"/>
</dbReference>
<dbReference type="EMBL" id="MN103543">
    <property type="protein sequence ID" value="QEM42002.1"/>
    <property type="molecule type" value="Genomic_DNA"/>
</dbReference>
<accession>A0A5C1K7Y4</accession>
<organism evidence="1 2">
    <name type="scientific">Pseudomonas phage vB_PaeM_PS119XW</name>
    <dbReference type="NCBI Taxonomy" id="2601632"/>
    <lineage>
        <taxon>Viruses</taxon>
        <taxon>Duplodnaviria</taxon>
        <taxon>Heunggongvirae</taxon>
        <taxon>Uroviricota</taxon>
        <taxon>Caudoviricetes</taxon>
        <taxon>Chimalliviridae</taxon>
        <taxon>Pawinskivirus</taxon>
        <taxon>Pawinskivirus PS119XW</taxon>
    </lineage>
</organism>
<reference evidence="1 2" key="1">
    <citation type="submission" date="2019-06" db="EMBL/GenBank/DDBJ databases">
        <title>A distant relative of Phikzvirus genus phages from a therapeutic phage collection.</title>
        <authorList>
            <person name="Hejnowicz M.S."/>
            <person name="Dabrowski K."/>
            <person name="Gawor J."/>
            <person name="Weber-Dabrowska B."/>
            <person name="Gromadka R."/>
            <person name="Lobocka M.B."/>
        </authorList>
    </citation>
    <scope>NUCLEOTIDE SEQUENCE [LARGE SCALE GENOMIC DNA]</scope>
</reference>
<dbReference type="KEGG" id="vg:77937023"/>
<evidence type="ECO:0000313" key="2">
    <source>
        <dbReference type="Proteomes" id="UP000322144"/>
    </source>
</evidence>
<dbReference type="RefSeq" id="YP_010661013.1">
    <property type="nucleotide sequence ID" value="NC_070882.1"/>
</dbReference>
<evidence type="ECO:0000313" key="1">
    <source>
        <dbReference type="EMBL" id="QEM42002.1"/>
    </source>
</evidence>